<dbReference type="Pfam" id="PF00501">
    <property type="entry name" value="AMP-binding"/>
    <property type="match status" value="1"/>
</dbReference>
<keyword evidence="2" id="KW-0436">Ligase</keyword>
<comment type="similarity">
    <text evidence="1">Belongs to the ATP-dependent AMP-binding enzyme family.</text>
</comment>
<dbReference type="FunFam" id="3.30.300.30:FF:000008">
    <property type="entry name" value="2,3-dihydroxybenzoate-AMP ligase"/>
    <property type="match status" value="1"/>
</dbReference>
<dbReference type="InterPro" id="IPR000873">
    <property type="entry name" value="AMP-dep_synth/lig_dom"/>
</dbReference>
<dbReference type="EMBL" id="POTW01000005">
    <property type="protein sequence ID" value="PZF85867.1"/>
    <property type="molecule type" value="Genomic_DNA"/>
</dbReference>
<dbReference type="InterPro" id="IPR020845">
    <property type="entry name" value="AMP-binding_CS"/>
</dbReference>
<accession>A0A2W2CC59</accession>
<dbReference type="SUPFAM" id="SSF56801">
    <property type="entry name" value="Acetyl-CoA synthetase-like"/>
    <property type="match status" value="1"/>
</dbReference>
<dbReference type="PROSITE" id="PS00455">
    <property type="entry name" value="AMP_BINDING"/>
    <property type="match status" value="1"/>
</dbReference>
<dbReference type="AlphaFoldDB" id="A0A2W2CC59"/>
<name>A0A2W2CC59_9ACTN</name>
<dbReference type="Gene3D" id="3.40.50.12780">
    <property type="entry name" value="N-terminal domain of ligase-like"/>
    <property type="match status" value="1"/>
</dbReference>
<organism evidence="5 6">
    <name type="scientific">Jiangella anatolica</name>
    <dbReference type="NCBI Taxonomy" id="2670374"/>
    <lineage>
        <taxon>Bacteria</taxon>
        <taxon>Bacillati</taxon>
        <taxon>Actinomycetota</taxon>
        <taxon>Actinomycetes</taxon>
        <taxon>Jiangellales</taxon>
        <taxon>Jiangellaceae</taxon>
        <taxon>Jiangella</taxon>
    </lineage>
</organism>
<dbReference type="InterPro" id="IPR045851">
    <property type="entry name" value="AMP-bd_C_sf"/>
</dbReference>
<dbReference type="RefSeq" id="WP_111253189.1">
    <property type="nucleotide sequence ID" value="NZ_POTW01000005.1"/>
</dbReference>
<evidence type="ECO:0000256" key="2">
    <source>
        <dbReference type="ARBA" id="ARBA00022598"/>
    </source>
</evidence>
<feature type="domain" description="AMP-dependent synthetase/ligase" evidence="3">
    <location>
        <begin position="9"/>
        <end position="394"/>
    </location>
</feature>
<protein>
    <submittedName>
        <fullName evidence="5">Acyl-CoA synthetase</fullName>
    </submittedName>
</protein>
<evidence type="ECO:0000313" key="6">
    <source>
        <dbReference type="Proteomes" id="UP000248764"/>
    </source>
</evidence>
<dbReference type="Proteomes" id="UP000248764">
    <property type="component" value="Unassembled WGS sequence"/>
</dbReference>
<proteinExistence type="inferred from homology"/>
<evidence type="ECO:0000256" key="1">
    <source>
        <dbReference type="ARBA" id="ARBA00006432"/>
    </source>
</evidence>
<evidence type="ECO:0000259" key="3">
    <source>
        <dbReference type="Pfam" id="PF00501"/>
    </source>
</evidence>
<gene>
    <name evidence="5" type="ORF">C1I92_03005</name>
</gene>
<dbReference type="InterPro" id="IPR025110">
    <property type="entry name" value="AMP-bd_C"/>
</dbReference>
<dbReference type="PANTHER" id="PTHR43767">
    <property type="entry name" value="LONG-CHAIN-FATTY-ACID--COA LIGASE"/>
    <property type="match status" value="1"/>
</dbReference>
<reference evidence="5 6" key="1">
    <citation type="submission" date="2018-01" db="EMBL/GenBank/DDBJ databases">
        <title>Draft genome sequence of Jiangella sp. GTF31.</title>
        <authorList>
            <person name="Sahin N."/>
            <person name="Ay H."/>
            <person name="Saygin H."/>
        </authorList>
    </citation>
    <scope>NUCLEOTIDE SEQUENCE [LARGE SCALE GENOMIC DNA]</scope>
    <source>
        <strain evidence="5 6">GTF31</strain>
    </source>
</reference>
<dbReference type="Gene3D" id="3.30.300.30">
    <property type="match status" value="1"/>
</dbReference>
<evidence type="ECO:0000313" key="5">
    <source>
        <dbReference type="EMBL" id="PZF85867.1"/>
    </source>
</evidence>
<dbReference type="InterPro" id="IPR042099">
    <property type="entry name" value="ANL_N_sf"/>
</dbReference>
<keyword evidence="6" id="KW-1185">Reference proteome</keyword>
<evidence type="ECO:0000259" key="4">
    <source>
        <dbReference type="Pfam" id="PF13193"/>
    </source>
</evidence>
<dbReference type="PANTHER" id="PTHR43767:SF1">
    <property type="entry name" value="NONRIBOSOMAL PEPTIDE SYNTHASE PES1 (EUROFUNG)-RELATED"/>
    <property type="match status" value="1"/>
</dbReference>
<comment type="caution">
    <text evidence="5">The sequence shown here is derived from an EMBL/GenBank/DDBJ whole genome shotgun (WGS) entry which is preliminary data.</text>
</comment>
<dbReference type="Pfam" id="PF13193">
    <property type="entry name" value="AMP-binding_C"/>
    <property type="match status" value="1"/>
</dbReference>
<dbReference type="InterPro" id="IPR050237">
    <property type="entry name" value="ATP-dep_AMP-bd_enzyme"/>
</dbReference>
<feature type="domain" description="AMP-binding enzyme C-terminal" evidence="4">
    <location>
        <begin position="445"/>
        <end position="520"/>
    </location>
</feature>
<dbReference type="GO" id="GO:0016878">
    <property type="term" value="F:acid-thiol ligase activity"/>
    <property type="evidence" value="ECO:0007669"/>
    <property type="project" value="UniProtKB-ARBA"/>
</dbReference>
<sequence>MAASSLEHFAASATRTPSAPCLVYFDTVLDYATVDELSGALAVALSERGVGPGSRVALMTQNVPQFILAELAVWKLGAIWVPLNPMFRPPEVEYHLTDSGATAMVVLESLYRDVVAGVVRRTDVKTVITTSELDFLDAVPPLLAGVARGDRPDGTEDLVALTRQYAGRRPPPHLPAPGDVAVLSYTSGTTGRPKGAMNTHRNLAFIAGLWRSWARIDERDVVAALAPLFHIIGPTAITGVAFAAGAPIVLTYRFDPATILWALERHRGTFTLASITAFRALMACPDIATRDLTAFAKTFSGGAPVPPATVEQWQDLAGGYIHNCYGLTETTSPTHMVPLGGRAPVDADTGALSIGVPVPDTDVRVVDPDTRADVPVGEVGEFWIRGEGVVPGYWQRPEATAEAIVDGGWLRTGDVGKRDAGGWFYLLDRSKDMIIASGFKVWPREVEDVLYQHPAVHEAAVVGVPDEYRGETVKAFVSLRAGESAEPAELIAFCREHLAAYKCPRDVEILPEIPKTATGKVLRRELRG</sequence>